<evidence type="ECO:0000313" key="2">
    <source>
        <dbReference type="Proteomes" id="UP000619536"/>
    </source>
</evidence>
<keyword evidence="2" id="KW-1185">Reference proteome</keyword>
<sequence length="102" mass="11682">MSNNYDTASVIAFMELVDECVDVAASFSDETDKKFDTELARDQAEAGEGDGAIMDIIIYAQDHPQLYDLLPAALYEEVRKNDYLKDRLHVFADYLFEHEPKR</sequence>
<dbReference type="Proteomes" id="UP000619536">
    <property type="component" value="Unassembled WGS sequence"/>
</dbReference>
<dbReference type="AlphaFoldDB" id="A0A8J3AGU2"/>
<dbReference type="RefSeq" id="WP_188354580.1">
    <property type="nucleotide sequence ID" value="NZ_BMDH01000001.1"/>
</dbReference>
<name>A0A8J3AGU2_9BIFI</name>
<organism evidence="1 2">
    <name type="scientific">Galliscardovia ingluviei</name>
    <dbReference type="NCBI Taxonomy" id="1769422"/>
    <lineage>
        <taxon>Bacteria</taxon>
        <taxon>Bacillati</taxon>
        <taxon>Actinomycetota</taxon>
        <taxon>Actinomycetes</taxon>
        <taxon>Bifidobacteriales</taxon>
        <taxon>Bifidobacteriaceae</taxon>
        <taxon>Galliscardovia</taxon>
    </lineage>
</organism>
<dbReference type="EMBL" id="BMDH01000001">
    <property type="protein sequence ID" value="GGI13088.1"/>
    <property type="molecule type" value="Genomic_DNA"/>
</dbReference>
<comment type="caution">
    <text evidence="1">The sequence shown here is derived from an EMBL/GenBank/DDBJ whole genome shotgun (WGS) entry which is preliminary data.</text>
</comment>
<evidence type="ECO:0000313" key="1">
    <source>
        <dbReference type="EMBL" id="GGI13088.1"/>
    </source>
</evidence>
<proteinExistence type="predicted"/>
<gene>
    <name evidence="1" type="ORF">GCM10007377_04210</name>
</gene>
<accession>A0A8J3AGU2</accession>
<protein>
    <submittedName>
        <fullName evidence="1">Uncharacterized protein</fullName>
    </submittedName>
</protein>
<reference evidence="1" key="2">
    <citation type="submission" date="2020-09" db="EMBL/GenBank/DDBJ databases">
        <authorList>
            <person name="Sun Q."/>
            <person name="Sedlacek I."/>
        </authorList>
    </citation>
    <scope>NUCLEOTIDE SEQUENCE</scope>
    <source>
        <strain evidence="1">CCM 8606</strain>
    </source>
</reference>
<reference evidence="1" key="1">
    <citation type="journal article" date="2014" name="Int. J. Syst. Evol. Microbiol.">
        <title>Complete genome sequence of Corynebacterium casei LMG S-19264T (=DSM 44701T), isolated from a smear-ripened cheese.</title>
        <authorList>
            <consortium name="US DOE Joint Genome Institute (JGI-PGF)"/>
            <person name="Walter F."/>
            <person name="Albersmeier A."/>
            <person name="Kalinowski J."/>
            <person name="Ruckert C."/>
        </authorList>
    </citation>
    <scope>NUCLEOTIDE SEQUENCE</scope>
    <source>
        <strain evidence="1">CCM 8606</strain>
    </source>
</reference>